<reference evidence="1" key="1">
    <citation type="submission" date="2014-09" db="EMBL/GenBank/DDBJ databases">
        <authorList>
            <person name="Magalhaes I.L.F."/>
            <person name="Oliveira U."/>
            <person name="Santos F.R."/>
            <person name="Vidigal T.H.D.A."/>
            <person name="Brescovit A.D."/>
            <person name="Santos A.J."/>
        </authorList>
    </citation>
    <scope>NUCLEOTIDE SEQUENCE</scope>
    <source>
        <tissue evidence="1">Shoot tissue taken approximately 20 cm above the soil surface</tissue>
    </source>
</reference>
<organism evidence="1">
    <name type="scientific">Arundo donax</name>
    <name type="common">Giant reed</name>
    <name type="synonym">Donax arundinaceus</name>
    <dbReference type="NCBI Taxonomy" id="35708"/>
    <lineage>
        <taxon>Eukaryota</taxon>
        <taxon>Viridiplantae</taxon>
        <taxon>Streptophyta</taxon>
        <taxon>Embryophyta</taxon>
        <taxon>Tracheophyta</taxon>
        <taxon>Spermatophyta</taxon>
        <taxon>Magnoliopsida</taxon>
        <taxon>Liliopsida</taxon>
        <taxon>Poales</taxon>
        <taxon>Poaceae</taxon>
        <taxon>PACMAD clade</taxon>
        <taxon>Arundinoideae</taxon>
        <taxon>Arundineae</taxon>
        <taxon>Arundo</taxon>
    </lineage>
</organism>
<accession>A0A0A9EGV5</accession>
<proteinExistence type="predicted"/>
<evidence type="ECO:0000313" key="1">
    <source>
        <dbReference type="EMBL" id="JAD97075.1"/>
    </source>
</evidence>
<reference evidence="1" key="2">
    <citation type="journal article" date="2015" name="Data Brief">
        <title>Shoot transcriptome of the giant reed, Arundo donax.</title>
        <authorList>
            <person name="Barrero R.A."/>
            <person name="Guerrero F.D."/>
            <person name="Moolhuijzen P."/>
            <person name="Goolsby J.A."/>
            <person name="Tidwell J."/>
            <person name="Bellgard S.E."/>
            <person name="Bellgard M.I."/>
        </authorList>
    </citation>
    <scope>NUCLEOTIDE SEQUENCE</scope>
    <source>
        <tissue evidence="1">Shoot tissue taken approximately 20 cm above the soil surface</tissue>
    </source>
</reference>
<dbReference type="EMBL" id="GBRH01200820">
    <property type="protein sequence ID" value="JAD97075.1"/>
    <property type="molecule type" value="Transcribed_RNA"/>
</dbReference>
<name>A0A0A9EGV5_ARUDO</name>
<protein>
    <submittedName>
        <fullName evidence="1">Uncharacterized protein</fullName>
    </submittedName>
</protein>
<sequence>MKGYQLYCFILCTIK</sequence>